<reference evidence="1" key="1">
    <citation type="submission" date="2023-03" db="EMBL/GenBank/DDBJ databases">
        <title>Chitinimonas shenzhenensis gen. nov., sp. nov., a novel member of family Burkholderiaceae isolated from activated sludge collected in Shen Zhen, China.</title>
        <authorList>
            <person name="Wang X."/>
        </authorList>
    </citation>
    <scope>NUCLEOTIDE SEQUENCE</scope>
    <source>
        <strain evidence="1">DQS-5</strain>
    </source>
</reference>
<evidence type="ECO:0008006" key="3">
    <source>
        <dbReference type="Google" id="ProtNLM"/>
    </source>
</evidence>
<name>A0ABT7DXJ3_9NEIS</name>
<sequence>MNTPPKPDNCTCPIHQDRRRILRYALAAGGLLWLPADAHASTIKRLEGMVAINGRKALPDTPVRPGDVIETGEDGRIAFVVGKDAYLLRSNTRLKLEADTDNNALIGSLRVFTGALIAAFGRGRRRQIVTPTLTAGIRGTGIYLEASAEESYFCLCYGEVDIGQPGGPPSLFTAGHHAGKRSTLQGIQDAPMINHSDVENIFVESLVGRKPDFLR</sequence>
<protein>
    <recommendedName>
        <fullName evidence="3">FecR protein domain-containing protein</fullName>
    </recommendedName>
</protein>
<dbReference type="Proteomes" id="UP001172778">
    <property type="component" value="Unassembled WGS sequence"/>
</dbReference>
<dbReference type="RefSeq" id="WP_284100847.1">
    <property type="nucleotide sequence ID" value="NZ_JARRAF010000010.1"/>
</dbReference>
<organism evidence="1 2">
    <name type="scientific">Parachitinimonas caeni</name>
    <dbReference type="NCBI Taxonomy" id="3031301"/>
    <lineage>
        <taxon>Bacteria</taxon>
        <taxon>Pseudomonadati</taxon>
        <taxon>Pseudomonadota</taxon>
        <taxon>Betaproteobacteria</taxon>
        <taxon>Neisseriales</taxon>
        <taxon>Chitinibacteraceae</taxon>
        <taxon>Parachitinimonas</taxon>
    </lineage>
</organism>
<evidence type="ECO:0000313" key="2">
    <source>
        <dbReference type="Proteomes" id="UP001172778"/>
    </source>
</evidence>
<proteinExistence type="predicted"/>
<gene>
    <name evidence="1" type="ORF">PZA18_10805</name>
</gene>
<accession>A0ABT7DXJ3</accession>
<dbReference type="InterPro" id="IPR006311">
    <property type="entry name" value="TAT_signal"/>
</dbReference>
<evidence type="ECO:0000313" key="1">
    <source>
        <dbReference type="EMBL" id="MDK2124539.1"/>
    </source>
</evidence>
<dbReference type="PANTHER" id="PTHR38731">
    <property type="entry name" value="LIPL45-RELATED LIPOPROTEIN-RELATED"/>
    <property type="match status" value="1"/>
</dbReference>
<comment type="caution">
    <text evidence="1">The sequence shown here is derived from an EMBL/GenBank/DDBJ whole genome shotgun (WGS) entry which is preliminary data.</text>
</comment>
<keyword evidence="2" id="KW-1185">Reference proteome</keyword>
<dbReference type="PROSITE" id="PS51318">
    <property type="entry name" value="TAT"/>
    <property type="match status" value="1"/>
</dbReference>
<dbReference type="PANTHER" id="PTHR38731:SF1">
    <property type="entry name" value="FECR PROTEIN DOMAIN-CONTAINING PROTEIN"/>
    <property type="match status" value="1"/>
</dbReference>
<dbReference type="EMBL" id="JARRAF010000010">
    <property type="protein sequence ID" value="MDK2124539.1"/>
    <property type="molecule type" value="Genomic_DNA"/>
</dbReference>